<feature type="transmembrane region" description="Helical" evidence="7">
    <location>
        <begin position="144"/>
        <end position="163"/>
    </location>
</feature>
<feature type="transmembrane region" description="Helical" evidence="7">
    <location>
        <begin position="248"/>
        <end position="266"/>
    </location>
</feature>
<evidence type="ECO:0000256" key="4">
    <source>
        <dbReference type="ARBA" id="ARBA00022801"/>
    </source>
</evidence>
<dbReference type="PANTHER" id="PTHR43731:SF14">
    <property type="entry name" value="PRESENILIN-ASSOCIATED RHOMBOID-LIKE PROTEIN, MITOCHONDRIAL"/>
    <property type="match status" value="1"/>
</dbReference>
<keyword evidence="5 7" id="KW-1133">Transmembrane helix</keyword>
<evidence type="ECO:0000256" key="2">
    <source>
        <dbReference type="ARBA" id="ARBA00009045"/>
    </source>
</evidence>
<feature type="transmembrane region" description="Helical" evidence="7">
    <location>
        <begin position="199"/>
        <end position="219"/>
    </location>
</feature>
<dbReference type="InterPro" id="IPR035952">
    <property type="entry name" value="Rhomboid-like_sf"/>
</dbReference>
<comment type="subcellular location">
    <subcellularLocation>
        <location evidence="1">Membrane</location>
        <topology evidence="1">Multi-pass membrane protein</topology>
    </subcellularLocation>
</comment>
<proteinExistence type="inferred from homology"/>
<dbReference type="SUPFAM" id="SSF144091">
    <property type="entry name" value="Rhomboid-like"/>
    <property type="match status" value="1"/>
</dbReference>
<evidence type="ECO:0000256" key="7">
    <source>
        <dbReference type="SAM" id="Phobius"/>
    </source>
</evidence>
<keyword evidence="3 7" id="KW-0812">Transmembrane</keyword>
<feature type="transmembrane region" description="Helical" evidence="7">
    <location>
        <begin position="175"/>
        <end position="193"/>
    </location>
</feature>
<keyword evidence="9" id="KW-0645">Protease</keyword>
<dbReference type="AlphaFoldDB" id="A0A5N0VKN2"/>
<dbReference type="GO" id="GO:0004252">
    <property type="term" value="F:serine-type endopeptidase activity"/>
    <property type="evidence" value="ECO:0007669"/>
    <property type="project" value="InterPro"/>
</dbReference>
<organism evidence="9 10">
    <name type="scientific">Amycolatopsis acidicola</name>
    <dbReference type="NCBI Taxonomy" id="2596893"/>
    <lineage>
        <taxon>Bacteria</taxon>
        <taxon>Bacillati</taxon>
        <taxon>Actinomycetota</taxon>
        <taxon>Actinomycetes</taxon>
        <taxon>Pseudonocardiales</taxon>
        <taxon>Pseudonocardiaceae</taxon>
        <taxon>Amycolatopsis</taxon>
    </lineage>
</organism>
<feature type="transmembrane region" description="Helical" evidence="7">
    <location>
        <begin position="86"/>
        <end position="106"/>
    </location>
</feature>
<dbReference type="EMBL" id="VMNW02000001">
    <property type="protein sequence ID" value="KAA9166726.1"/>
    <property type="molecule type" value="Genomic_DNA"/>
</dbReference>
<dbReference type="GO" id="GO:0006508">
    <property type="term" value="P:proteolysis"/>
    <property type="evidence" value="ECO:0007669"/>
    <property type="project" value="UniProtKB-KW"/>
</dbReference>
<dbReference type="Proteomes" id="UP000319769">
    <property type="component" value="Unassembled WGS sequence"/>
</dbReference>
<evidence type="ECO:0000313" key="9">
    <source>
        <dbReference type="EMBL" id="KAA9166726.1"/>
    </source>
</evidence>
<evidence type="ECO:0000256" key="5">
    <source>
        <dbReference type="ARBA" id="ARBA00022989"/>
    </source>
</evidence>
<comment type="caution">
    <text evidence="9">The sequence shown here is derived from an EMBL/GenBank/DDBJ whole genome shotgun (WGS) entry which is preliminary data.</text>
</comment>
<evidence type="ECO:0000259" key="8">
    <source>
        <dbReference type="Pfam" id="PF01694"/>
    </source>
</evidence>
<keyword evidence="6 7" id="KW-0472">Membrane</keyword>
<keyword evidence="4" id="KW-0378">Hydrolase</keyword>
<gene>
    <name evidence="9" type="ORF">FPZ12_000470</name>
</gene>
<comment type="similarity">
    <text evidence="2">Belongs to the peptidase S54 family.</text>
</comment>
<dbReference type="PANTHER" id="PTHR43731">
    <property type="entry name" value="RHOMBOID PROTEASE"/>
    <property type="match status" value="1"/>
</dbReference>
<dbReference type="InterPro" id="IPR050925">
    <property type="entry name" value="Rhomboid_protease_S54"/>
</dbReference>
<feature type="transmembrane region" description="Helical" evidence="7">
    <location>
        <begin position="273"/>
        <end position="294"/>
    </location>
</feature>
<evidence type="ECO:0000313" key="10">
    <source>
        <dbReference type="Proteomes" id="UP000319769"/>
    </source>
</evidence>
<protein>
    <submittedName>
        <fullName evidence="9">Rhomboid family intramembrane serine protease</fullName>
    </submittedName>
</protein>
<dbReference type="OrthoDB" id="9807874at2"/>
<dbReference type="RefSeq" id="WP_144745377.1">
    <property type="nucleotide sequence ID" value="NZ_VMNW02000001.1"/>
</dbReference>
<accession>A0A5N0VKN2</accession>
<dbReference type="InterPro" id="IPR022764">
    <property type="entry name" value="Peptidase_S54_rhomboid_dom"/>
</dbReference>
<keyword evidence="10" id="KW-1185">Reference proteome</keyword>
<reference evidence="9" key="1">
    <citation type="submission" date="2019-09" db="EMBL/GenBank/DDBJ databases">
        <authorList>
            <person name="Teo W.F.A."/>
            <person name="Duangmal K."/>
        </authorList>
    </citation>
    <scope>NUCLEOTIDE SEQUENCE [LARGE SCALE GENOMIC DNA]</scope>
    <source>
        <strain evidence="9">K81G1</strain>
    </source>
</reference>
<sequence>MTQPPHPQTPPTSALPGCWWHPTRQTGLSCVRCGRPACPDCLREASVGAQCIDCVQAGRKQERAQQRSRPIPAGARTVAGAKLSTNLAVTPTLIALNVLVYVFTAFQAKSVMDNDTATVFRDWVLWPRAVAGESEWWRLFTSGFLHYGLLHIAVNMFSLWILGRDMEILLGKVRFAAVYLLSLFGGGVSVYLFDDSNRATAGASGAIYGLLGGILIAVIRLRLNPAAAIGTIVLNIVISVSVPNISLLGHFGGFVVGALVTAAMVYAPAKNRVAWQSAAVAVVLVALVALVFYGNAQLAGVTCQYVQGQLGCTPPSG</sequence>
<dbReference type="GO" id="GO:0016020">
    <property type="term" value="C:membrane"/>
    <property type="evidence" value="ECO:0007669"/>
    <property type="project" value="UniProtKB-SubCell"/>
</dbReference>
<name>A0A5N0VKN2_9PSEU</name>
<dbReference type="Pfam" id="PF01694">
    <property type="entry name" value="Rhomboid"/>
    <property type="match status" value="1"/>
</dbReference>
<feature type="domain" description="Peptidase S54 rhomboid" evidence="8">
    <location>
        <begin position="134"/>
        <end position="265"/>
    </location>
</feature>
<evidence type="ECO:0000256" key="6">
    <source>
        <dbReference type="ARBA" id="ARBA00023136"/>
    </source>
</evidence>
<dbReference type="Gene3D" id="1.20.1540.10">
    <property type="entry name" value="Rhomboid-like"/>
    <property type="match status" value="1"/>
</dbReference>
<evidence type="ECO:0000256" key="3">
    <source>
        <dbReference type="ARBA" id="ARBA00022692"/>
    </source>
</evidence>
<evidence type="ECO:0000256" key="1">
    <source>
        <dbReference type="ARBA" id="ARBA00004141"/>
    </source>
</evidence>